<evidence type="ECO:0000259" key="10">
    <source>
        <dbReference type="Pfam" id="PF26410"/>
    </source>
</evidence>
<dbReference type="Proteomes" id="UP000249464">
    <property type="component" value="Unassembled WGS sequence"/>
</dbReference>
<evidence type="ECO:0000256" key="3">
    <source>
        <dbReference type="ARBA" id="ARBA00005641"/>
    </source>
</evidence>
<dbReference type="GO" id="GO:0016985">
    <property type="term" value="F:mannan endo-1,4-beta-mannosidase activity"/>
    <property type="evidence" value="ECO:0007669"/>
    <property type="project" value="UniProtKB-EC"/>
</dbReference>
<dbReference type="AlphaFoldDB" id="A0A2X0PBB6"/>
<evidence type="ECO:0000313" key="11">
    <source>
        <dbReference type="EMBL" id="SGY68139.1"/>
    </source>
</evidence>
<evidence type="ECO:0000256" key="1">
    <source>
        <dbReference type="ARBA" id="ARBA00001678"/>
    </source>
</evidence>
<evidence type="ECO:0000256" key="9">
    <source>
        <dbReference type="SAM" id="SignalP"/>
    </source>
</evidence>
<keyword evidence="7" id="KW-0378">Hydrolase</keyword>
<evidence type="ECO:0000256" key="7">
    <source>
        <dbReference type="ARBA" id="ARBA00022801"/>
    </source>
</evidence>
<dbReference type="PANTHER" id="PTHR31451">
    <property type="match status" value="1"/>
</dbReference>
<dbReference type="Pfam" id="PF26410">
    <property type="entry name" value="GH5_mannosidase"/>
    <property type="match status" value="1"/>
</dbReference>
<proteinExistence type="inferred from homology"/>
<gene>
    <name evidence="11" type="primary">BQ5605_C004g02855</name>
    <name evidence="11" type="ORF">BQ5605_C004G02855</name>
</gene>
<dbReference type="InterPro" id="IPR045053">
    <property type="entry name" value="MAN-like"/>
</dbReference>
<dbReference type="GO" id="GO:0005576">
    <property type="term" value="C:extracellular region"/>
    <property type="evidence" value="ECO:0007669"/>
    <property type="project" value="UniProtKB-SubCell"/>
</dbReference>
<comment type="similarity">
    <text evidence="3">Belongs to the glycosyl hydrolase 5 (cellulase A) family.</text>
</comment>
<name>A0A2X0PBB6_9BASI</name>
<evidence type="ECO:0000256" key="6">
    <source>
        <dbReference type="ARBA" id="ARBA00022729"/>
    </source>
</evidence>
<feature type="domain" description="Glycoside hydrolase family 5" evidence="10">
    <location>
        <begin position="292"/>
        <end position="421"/>
    </location>
</feature>
<evidence type="ECO:0000256" key="5">
    <source>
        <dbReference type="ARBA" id="ARBA00022525"/>
    </source>
</evidence>
<keyword evidence="5" id="KW-0964">Secreted</keyword>
<reference evidence="11 12" key="1">
    <citation type="submission" date="2016-11" db="EMBL/GenBank/DDBJ databases">
        <authorList>
            <person name="Jaros S."/>
            <person name="Januszkiewicz K."/>
            <person name="Wedrychowicz H."/>
        </authorList>
    </citation>
    <scope>NUCLEOTIDE SEQUENCE [LARGE SCALE GENOMIC DNA]</scope>
</reference>
<dbReference type="SUPFAM" id="SSF51445">
    <property type="entry name" value="(Trans)glycosidases"/>
    <property type="match status" value="1"/>
</dbReference>
<dbReference type="InterPro" id="IPR017853">
    <property type="entry name" value="GH"/>
</dbReference>
<dbReference type="EMBL" id="FQNC01000046">
    <property type="protein sequence ID" value="SGY68139.1"/>
    <property type="molecule type" value="Genomic_DNA"/>
</dbReference>
<evidence type="ECO:0000256" key="2">
    <source>
        <dbReference type="ARBA" id="ARBA00004613"/>
    </source>
</evidence>
<feature type="signal peptide" evidence="9">
    <location>
        <begin position="1"/>
        <end position="20"/>
    </location>
</feature>
<dbReference type="PANTHER" id="PTHR31451:SF39">
    <property type="entry name" value="MANNAN ENDO-1,4-BETA-MANNOSIDASE 1"/>
    <property type="match status" value="1"/>
</dbReference>
<dbReference type="InterPro" id="IPR001547">
    <property type="entry name" value="Glyco_hydro_5"/>
</dbReference>
<dbReference type="EC" id="3.2.1.78" evidence="4"/>
<protein>
    <recommendedName>
        <fullName evidence="4">mannan endo-1,4-beta-mannosidase</fullName>
        <ecNumber evidence="4">3.2.1.78</ecNumber>
    </recommendedName>
</protein>
<sequence>MRYSRQLWFGLGLLSQLVTAVTPEVYNNGDCTRPRRFRGLAHTNALMRHSADTFDAPRGVPLLALSAPNQMSKIVGLGKRSPAVPAGVSVSVRANVEVGGQSGLQPCADDCDHPHPPPSEEPIVISGPGTLPRSDSYLTLDDARTGLLLDDEPFRPVGINIYWLCNDENIEGRPKGYPTDKTRVREALAAAVAMGANTVRIGSCGTSLGFHDAIQPDLHHYADDDGMDIHDYAIWAAGRYGRKYRFLGSYLAVPNIGMRCAVKVILTLTDNYDYYHGGKYTILRWLGEPTDDAGARFFADERPIQVYLRYAKWVLGRVNRYNNIAYGEDPTVSIIETGNELGAYMGKEGYPPLNWTDRVAQRIKQLAPLALVMDGTDGIYKASLIMAAAKATAPGLLSPHIDIVTDHPYPRDINLFRTQAQLAKSANKVFLLGEMNWLPTGATNANLSDYLEVLDKYPSGKNHRGISLACADSRYYLMCYIVGVLVWSLFTHDSQCSEYVLHNDSYSIYYPDGPNTPEEKQNIWSLVQWFYRVTDRAVPAVLPVQACPQEVF</sequence>
<keyword evidence="8" id="KW-0326">Glycosidase</keyword>
<accession>A0A2X0PBB6</accession>
<keyword evidence="6 9" id="KW-0732">Signal</keyword>
<evidence type="ECO:0000313" key="12">
    <source>
        <dbReference type="Proteomes" id="UP000249464"/>
    </source>
</evidence>
<dbReference type="Gene3D" id="3.20.20.80">
    <property type="entry name" value="Glycosidases"/>
    <property type="match status" value="2"/>
</dbReference>
<comment type="subcellular location">
    <subcellularLocation>
        <location evidence="2">Secreted</location>
    </subcellularLocation>
</comment>
<evidence type="ECO:0000256" key="8">
    <source>
        <dbReference type="ARBA" id="ARBA00023295"/>
    </source>
</evidence>
<comment type="catalytic activity">
    <reaction evidence="1">
        <text>Random hydrolysis of (1-&gt;4)-beta-D-mannosidic linkages in mannans, galactomannans and glucomannans.</text>
        <dbReference type="EC" id="3.2.1.78"/>
    </reaction>
</comment>
<keyword evidence="12" id="KW-1185">Reference proteome</keyword>
<feature type="chain" id="PRO_5015899475" description="mannan endo-1,4-beta-mannosidase" evidence="9">
    <location>
        <begin position="21"/>
        <end position="552"/>
    </location>
</feature>
<evidence type="ECO:0000256" key="4">
    <source>
        <dbReference type="ARBA" id="ARBA00012706"/>
    </source>
</evidence>
<organism evidence="11 12">
    <name type="scientific">Microbotryum silenes-dioicae</name>
    <dbReference type="NCBI Taxonomy" id="796604"/>
    <lineage>
        <taxon>Eukaryota</taxon>
        <taxon>Fungi</taxon>
        <taxon>Dikarya</taxon>
        <taxon>Basidiomycota</taxon>
        <taxon>Pucciniomycotina</taxon>
        <taxon>Microbotryomycetes</taxon>
        <taxon>Microbotryales</taxon>
        <taxon>Microbotryaceae</taxon>
        <taxon>Microbotryum</taxon>
    </lineage>
</organism>